<evidence type="ECO:0000256" key="10">
    <source>
        <dbReference type="SAM" id="MobiDB-lite"/>
    </source>
</evidence>
<feature type="compositionally biased region" description="Low complexity" evidence="10">
    <location>
        <begin position="1"/>
        <end position="14"/>
    </location>
</feature>
<reference evidence="12" key="1">
    <citation type="submission" date="2022-11" db="EMBL/GenBank/DDBJ databases">
        <authorList>
            <person name="Kikuchi T."/>
        </authorList>
    </citation>
    <scope>NUCLEOTIDE SEQUENCE</scope>
    <source>
        <strain evidence="12">PS1010</strain>
    </source>
</reference>
<comment type="caution">
    <text evidence="12">The sequence shown here is derived from an EMBL/GenBank/DDBJ whole genome shotgun (WGS) entry which is preliminary data.</text>
</comment>
<dbReference type="PANTHER" id="PTHR46076">
    <property type="entry name" value="E3 UBIQUITIN-PROTEIN LIGASE RING1 / RING 2 FAMILY MEMBER"/>
    <property type="match status" value="1"/>
</dbReference>
<dbReference type="InterPro" id="IPR017907">
    <property type="entry name" value="Znf_RING_CS"/>
</dbReference>
<comment type="pathway">
    <text evidence="2">Protein modification; protein ubiquitination.</text>
</comment>
<dbReference type="GO" id="GO:0031519">
    <property type="term" value="C:PcG protein complex"/>
    <property type="evidence" value="ECO:0007669"/>
    <property type="project" value="TreeGrafter"/>
</dbReference>
<feature type="compositionally biased region" description="Acidic residues" evidence="10">
    <location>
        <begin position="482"/>
        <end position="532"/>
    </location>
</feature>
<feature type="region of interest" description="Disordered" evidence="10">
    <location>
        <begin position="323"/>
        <end position="541"/>
    </location>
</feature>
<dbReference type="GO" id="GO:0000151">
    <property type="term" value="C:ubiquitin ligase complex"/>
    <property type="evidence" value="ECO:0007669"/>
    <property type="project" value="InterPro"/>
</dbReference>
<feature type="compositionally biased region" description="Basic and acidic residues" evidence="10">
    <location>
        <begin position="670"/>
        <end position="710"/>
    </location>
</feature>
<protein>
    <recommendedName>
        <fullName evidence="3">RING-type E3 ubiquitin transferase</fullName>
        <ecNumber evidence="3">2.3.2.27</ecNumber>
    </recommendedName>
</protein>
<dbReference type="EC" id="2.3.2.27" evidence="3"/>
<dbReference type="InterPro" id="IPR001841">
    <property type="entry name" value="Znf_RING"/>
</dbReference>
<feature type="compositionally biased region" description="Polar residues" evidence="10">
    <location>
        <begin position="283"/>
        <end position="299"/>
    </location>
</feature>
<organism evidence="12 13">
    <name type="scientific">Caenorhabditis angaria</name>
    <dbReference type="NCBI Taxonomy" id="860376"/>
    <lineage>
        <taxon>Eukaryota</taxon>
        <taxon>Metazoa</taxon>
        <taxon>Ecdysozoa</taxon>
        <taxon>Nematoda</taxon>
        <taxon>Chromadorea</taxon>
        <taxon>Rhabditida</taxon>
        <taxon>Rhabditina</taxon>
        <taxon>Rhabditomorpha</taxon>
        <taxon>Rhabditoidea</taxon>
        <taxon>Rhabditidae</taxon>
        <taxon>Peloderinae</taxon>
        <taxon>Caenorhabditis</taxon>
    </lineage>
</organism>
<dbReference type="GO" id="GO:0008270">
    <property type="term" value="F:zinc ion binding"/>
    <property type="evidence" value="ECO:0007669"/>
    <property type="project" value="UniProtKB-KW"/>
</dbReference>
<keyword evidence="13" id="KW-1185">Reference proteome</keyword>
<feature type="compositionally biased region" description="Acidic residues" evidence="10">
    <location>
        <begin position="1204"/>
        <end position="1220"/>
    </location>
</feature>
<feature type="compositionally biased region" description="Polar residues" evidence="10">
    <location>
        <begin position="736"/>
        <end position="750"/>
    </location>
</feature>
<feature type="compositionally biased region" description="Acidic residues" evidence="10">
    <location>
        <begin position="448"/>
        <end position="475"/>
    </location>
</feature>
<evidence type="ECO:0000259" key="11">
    <source>
        <dbReference type="PROSITE" id="PS50089"/>
    </source>
</evidence>
<feature type="compositionally biased region" description="Polar residues" evidence="10">
    <location>
        <begin position="1077"/>
        <end position="1086"/>
    </location>
</feature>
<feature type="compositionally biased region" description="Acidic residues" evidence="10">
    <location>
        <begin position="867"/>
        <end position="884"/>
    </location>
</feature>
<evidence type="ECO:0000313" key="13">
    <source>
        <dbReference type="Proteomes" id="UP001152747"/>
    </source>
</evidence>
<feature type="compositionally biased region" description="Basic and acidic residues" evidence="10">
    <location>
        <begin position="1089"/>
        <end position="1099"/>
    </location>
</feature>
<evidence type="ECO:0000256" key="1">
    <source>
        <dbReference type="ARBA" id="ARBA00000900"/>
    </source>
</evidence>
<keyword evidence="5" id="KW-0479">Metal-binding</keyword>
<feature type="coiled-coil region" evidence="9">
    <location>
        <begin position="1418"/>
        <end position="1478"/>
    </location>
</feature>
<dbReference type="Proteomes" id="UP001152747">
    <property type="component" value="Unassembled WGS sequence"/>
</dbReference>
<dbReference type="SMART" id="SM00184">
    <property type="entry name" value="RING"/>
    <property type="match status" value="1"/>
</dbReference>
<evidence type="ECO:0000256" key="5">
    <source>
        <dbReference type="ARBA" id="ARBA00022723"/>
    </source>
</evidence>
<feature type="compositionally biased region" description="Basic and acidic residues" evidence="10">
    <location>
        <begin position="1144"/>
        <end position="1154"/>
    </location>
</feature>
<feature type="compositionally biased region" description="Acidic residues" evidence="10">
    <location>
        <begin position="384"/>
        <end position="401"/>
    </location>
</feature>
<feature type="compositionally biased region" description="Polar residues" evidence="10">
    <location>
        <begin position="793"/>
        <end position="805"/>
    </location>
</feature>
<dbReference type="GO" id="GO:0061630">
    <property type="term" value="F:ubiquitin protein ligase activity"/>
    <property type="evidence" value="ECO:0007669"/>
    <property type="project" value="UniProtKB-EC"/>
</dbReference>
<keyword evidence="6 8" id="KW-0863">Zinc-finger</keyword>
<keyword evidence="4" id="KW-0808">Transferase</keyword>
<feature type="region of interest" description="Disordered" evidence="10">
    <location>
        <begin position="1"/>
        <end position="32"/>
    </location>
</feature>
<evidence type="ECO:0000256" key="7">
    <source>
        <dbReference type="ARBA" id="ARBA00022833"/>
    </source>
</evidence>
<feature type="compositionally biased region" description="Acidic residues" evidence="10">
    <location>
        <begin position="1155"/>
        <end position="1194"/>
    </location>
</feature>
<evidence type="ECO:0000256" key="9">
    <source>
        <dbReference type="SAM" id="Coils"/>
    </source>
</evidence>
<dbReference type="Gene3D" id="3.30.40.10">
    <property type="entry name" value="Zinc/RING finger domain, C3HC4 (zinc finger)"/>
    <property type="match status" value="1"/>
</dbReference>
<feature type="compositionally biased region" description="Polar residues" evidence="10">
    <location>
        <begin position="1129"/>
        <end position="1138"/>
    </location>
</feature>
<feature type="compositionally biased region" description="Acidic residues" evidence="10">
    <location>
        <begin position="355"/>
        <end position="377"/>
    </location>
</feature>
<evidence type="ECO:0000256" key="8">
    <source>
        <dbReference type="PROSITE-ProRule" id="PRU00175"/>
    </source>
</evidence>
<feature type="compositionally biased region" description="Basic and acidic residues" evidence="10">
    <location>
        <begin position="273"/>
        <end position="282"/>
    </location>
</feature>
<dbReference type="PANTHER" id="PTHR46076:SF3">
    <property type="entry name" value="E3 UBIQUITIN-PROTEIN LIGASE RING1"/>
    <property type="match status" value="1"/>
</dbReference>
<evidence type="ECO:0000313" key="12">
    <source>
        <dbReference type="EMBL" id="CAI5455893.1"/>
    </source>
</evidence>
<dbReference type="SUPFAM" id="SSF57850">
    <property type="entry name" value="RING/U-box"/>
    <property type="match status" value="1"/>
</dbReference>
<feature type="region of interest" description="Disordered" evidence="10">
    <location>
        <begin position="1050"/>
        <end position="1223"/>
    </location>
</feature>
<dbReference type="PROSITE" id="PS00518">
    <property type="entry name" value="ZF_RING_1"/>
    <property type="match status" value="1"/>
</dbReference>
<feature type="region of interest" description="Disordered" evidence="10">
    <location>
        <begin position="1514"/>
        <end position="1552"/>
    </location>
</feature>
<dbReference type="PROSITE" id="PS50089">
    <property type="entry name" value="ZF_RING_2"/>
    <property type="match status" value="1"/>
</dbReference>
<proteinExistence type="predicted"/>
<keyword evidence="7" id="KW-0862">Zinc</keyword>
<feature type="compositionally biased region" description="Low complexity" evidence="10">
    <location>
        <begin position="435"/>
        <end position="447"/>
    </location>
</feature>
<evidence type="ECO:0000256" key="3">
    <source>
        <dbReference type="ARBA" id="ARBA00012483"/>
    </source>
</evidence>
<keyword evidence="9" id="KW-0175">Coiled coil</keyword>
<name>A0A9P1NCE9_9PELO</name>
<gene>
    <name evidence="12" type="ORF">CAMP_LOCUS18530</name>
</gene>
<evidence type="ECO:0000256" key="6">
    <source>
        <dbReference type="ARBA" id="ARBA00022771"/>
    </source>
</evidence>
<feature type="compositionally biased region" description="Basic and acidic residues" evidence="10">
    <location>
        <begin position="817"/>
        <end position="837"/>
    </location>
</feature>
<feature type="compositionally biased region" description="Polar residues" evidence="10">
    <location>
        <begin position="842"/>
        <end position="857"/>
    </location>
</feature>
<dbReference type="InterPro" id="IPR043540">
    <property type="entry name" value="RING1/RING2"/>
</dbReference>
<feature type="compositionally biased region" description="Acidic residues" evidence="10">
    <location>
        <begin position="191"/>
        <end position="263"/>
    </location>
</feature>
<feature type="region of interest" description="Disordered" evidence="10">
    <location>
        <begin position="163"/>
        <end position="308"/>
    </location>
</feature>
<dbReference type="EMBL" id="CANHGI010000006">
    <property type="protein sequence ID" value="CAI5455893.1"/>
    <property type="molecule type" value="Genomic_DNA"/>
</dbReference>
<dbReference type="GO" id="GO:0003682">
    <property type="term" value="F:chromatin binding"/>
    <property type="evidence" value="ECO:0007669"/>
    <property type="project" value="TreeGrafter"/>
</dbReference>
<feature type="domain" description="RING-type" evidence="11">
    <location>
        <begin position="93"/>
        <end position="133"/>
    </location>
</feature>
<evidence type="ECO:0000256" key="2">
    <source>
        <dbReference type="ARBA" id="ARBA00004906"/>
    </source>
</evidence>
<feature type="compositionally biased region" description="Acidic residues" evidence="10">
    <location>
        <begin position="588"/>
        <end position="609"/>
    </location>
</feature>
<feature type="region of interest" description="Disordered" evidence="10">
    <location>
        <begin position="584"/>
        <end position="888"/>
    </location>
</feature>
<sequence length="1761" mass="201982">MEPGSSNEPSSSSSTRRRIRDYDSKPSKPISRVNMLPEDELRELEEVLTNSTRQEGKELKLNMYDRQRQRMPVFKTQPVVEVDMKQIIPNLSCDVCHDLVTSSVMTKKCGHRFCDQCIMICIMRAGSSCPTCRQNLASKRELKQDPRFDKFIVQLVDQRSDAPRFMAKPGVETEGYSDEPDSDEERRYLEEDSEMDDENEEEDGEREEDEEYEGEDEEENDDGSGEEDEQEQEQEQEESEAGEEGDIEDDDDEGKMEIDEGDDNVGTSNNGDIVEKIKEREGSQSASVVSSEHFTTGDEQSTRDTSPENVVIANLEFLAVHRLPCPDSDNETEIYYSSTPESEAEDEPASGSGTDSEEAGSENDLEDGEIDENEEENAGSAESGSEDDEEESDESDVNSEDIEIRVSDYEFTESDQSAWSDDEIIVLQNDQPGIASEYSDSSASTSEYETDDEDEEEEENCEVEGEAVDGEEVESETAIGEESGEDVSDEEEEEEEENQSDDCSADDEEEDSEEDSEENSSEESDDEEDGGESVESFPSVVYDTVIADEDFIDDTRLIKCLARNMRKERYDKLLEQECLYEKRRLEELMESDSDCDDDEDGTENGEGEEPTGSLMNGVIGGLSTIPEEIMEERSLSRSPFALQICEDEDDLGPQDSGETEVARPGRMKTKTPEDVATKNEQNETERPSRSKTKTPEEVKVEENVPDVDRPGRKKTKTPEEIAQGIQNRVIARAKRSNTNTPETIIQSVEQSEPVVPARTRPSRSKTTTPEGLQQPVQERPSSSGVGRPRRSKTNTPDVYQQQFDDSQVGRPTRSKTKTPEEITQKVEELEEILPERRRSLRSNTRTPDVISRSSSVVKTELRSNDVSEYEEDEEGSTEESSSEDEERKKFIEELLNNSDISDSELKIKRNGEDLEEDDKLDAEELLYQQTVQLLEKCQNGKPSADAVLHLLSKDYEVEKDMEVGKSAEDLELEQILSEPFETVVEDNEYLVGKNYNMIERLIVEVAGMMRMQTMIDAEALEHPETFMEEQAPNNIFDPNFNAIEQIDKIDLGQLDTRPPSTKTTDVPVIEKNEETPNENMEVTNSDMPKLSEENIKENEESQVPIEDGILKQEPVLEEGETSKMEVDTPNETVEQNNVEEAADVLEKEENKEDDKEIEADADPEIEYNEDDIEEIYEEDYESDEYEESDNDEIIDEHAGSTSDSDSESDASVPDPDEEPPLEMPEFSQALLDNYKKYKKNRERQRYKDRVKMTKMANIRLRNVAYRPTKFAHPHLPARAYQSGPSSSERPKKIAKMSGNVQMSIVQPPFPLHQLQYNMKTPSKITAVPNVHPNQEYIQKYRQQQYMLQQQAALQKQMQNQQKMSIEQQRAQNNVTDWLKSPELIAQNLNRGTEMCTQLFNSLRVPQQQVPPPTTLQQQHQLQALQQQQQLQLQQLNQQHQLQKQQMQQLPYSQQQRILQQQQMQQQQLQQQNQQQLQQYHYQMQQRQLQHPGIAPTPQPMHAVYPQQPVNPYAIVQQPGMYPPQATPQQTQQQFIHLQKHPQPPQNPQHQQQLPPQMFWQAQNQQRYQQQQQQHIQQQQQIQQQQRMQIQNQQIIDLHAKVLELEPHQRALLGPGVLQQIQQEHDKIKFKKVDTEIEFGRTHTIELQLWPTNGYQEKKRSLGRNAETVFCKTEGQSTFSHVAELLHCRLPGQQQNAQLGSFWVFKKDDNQVRRFTPKQTLLDAQRFVGQPHLVIFYDEASRADETNAEYIINSEYLDNKKP</sequence>
<dbReference type="OrthoDB" id="337575at2759"/>
<dbReference type="InterPro" id="IPR013083">
    <property type="entry name" value="Znf_RING/FYVE/PHD"/>
</dbReference>
<evidence type="ECO:0000256" key="4">
    <source>
        <dbReference type="ARBA" id="ARBA00022679"/>
    </source>
</evidence>
<dbReference type="Pfam" id="PF13923">
    <property type="entry name" value="zf-C3HC4_2"/>
    <property type="match status" value="1"/>
</dbReference>
<accession>A0A9P1NCE9</accession>
<comment type="catalytic activity">
    <reaction evidence="1">
        <text>S-ubiquitinyl-[E2 ubiquitin-conjugating enzyme]-L-cysteine + [acceptor protein]-L-lysine = [E2 ubiquitin-conjugating enzyme]-L-cysteine + N(6)-ubiquitinyl-[acceptor protein]-L-lysine.</text>
        <dbReference type="EC" id="2.3.2.27"/>
    </reaction>
</comment>